<reference evidence="2" key="1">
    <citation type="submission" date="2022-09" db="EMBL/GenBank/DDBJ databases">
        <title>Fusarium specimens isolated from Avocado Roots.</title>
        <authorList>
            <person name="Stajich J."/>
            <person name="Roper C."/>
            <person name="Heimlech-Rivalta G."/>
        </authorList>
    </citation>
    <scope>NUCLEOTIDE SEQUENCE</scope>
    <source>
        <strain evidence="2">CF00136</strain>
    </source>
</reference>
<dbReference type="InterPro" id="IPR011333">
    <property type="entry name" value="SKP1/BTB/POZ_sf"/>
</dbReference>
<organism evidence="2 3">
    <name type="scientific">Fusarium torreyae</name>
    <dbReference type="NCBI Taxonomy" id="1237075"/>
    <lineage>
        <taxon>Eukaryota</taxon>
        <taxon>Fungi</taxon>
        <taxon>Dikarya</taxon>
        <taxon>Ascomycota</taxon>
        <taxon>Pezizomycotina</taxon>
        <taxon>Sordariomycetes</taxon>
        <taxon>Hypocreomycetidae</taxon>
        <taxon>Hypocreales</taxon>
        <taxon>Nectriaceae</taxon>
        <taxon>Fusarium</taxon>
    </lineage>
</organism>
<evidence type="ECO:0000313" key="3">
    <source>
        <dbReference type="Proteomes" id="UP001152049"/>
    </source>
</evidence>
<dbReference type="AlphaFoldDB" id="A0A9W8RSL0"/>
<accession>A0A9W8RSL0</accession>
<dbReference type="Gene3D" id="3.30.710.10">
    <property type="entry name" value="Potassium Channel Kv1.1, Chain A"/>
    <property type="match status" value="1"/>
</dbReference>
<dbReference type="PROSITE" id="PS50097">
    <property type="entry name" value="BTB"/>
    <property type="match status" value="1"/>
</dbReference>
<feature type="domain" description="BTB" evidence="1">
    <location>
        <begin position="13"/>
        <end position="82"/>
    </location>
</feature>
<dbReference type="Proteomes" id="UP001152049">
    <property type="component" value="Unassembled WGS sequence"/>
</dbReference>
<dbReference type="EMBL" id="JAOQAZ010000028">
    <property type="protein sequence ID" value="KAJ4251523.1"/>
    <property type="molecule type" value="Genomic_DNA"/>
</dbReference>
<protein>
    <recommendedName>
        <fullName evidence="1">BTB domain-containing protein</fullName>
    </recommendedName>
</protein>
<dbReference type="SUPFAM" id="SSF54695">
    <property type="entry name" value="POZ domain"/>
    <property type="match status" value="1"/>
</dbReference>
<gene>
    <name evidence="2" type="ORF">NW762_011510</name>
</gene>
<dbReference type="PANTHER" id="PTHR47843:SF2">
    <property type="entry name" value="BTB DOMAIN-CONTAINING PROTEIN"/>
    <property type="match status" value="1"/>
</dbReference>
<dbReference type="InterPro" id="IPR000210">
    <property type="entry name" value="BTB/POZ_dom"/>
</dbReference>
<dbReference type="PANTHER" id="PTHR47843">
    <property type="entry name" value="BTB DOMAIN-CONTAINING PROTEIN-RELATED"/>
    <property type="match status" value="1"/>
</dbReference>
<evidence type="ECO:0000313" key="2">
    <source>
        <dbReference type="EMBL" id="KAJ4251523.1"/>
    </source>
</evidence>
<comment type="caution">
    <text evidence="2">The sequence shown here is derived from an EMBL/GenBank/DDBJ whole genome shotgun (WGS) entry which is preliminary data.</text>
</comment>
<evidence type="ECO:0000259" key="1">
    <source>
        <dbReference type="PROSITE" id="PS50097"/>
    </source>
</evidence>
<sequence>MNRVSKKTIAASKPFMFIVGPDQTEYTIHSALVQHQSPALAALVNSGFKESTELSVKWDDVDETTFSSFWQFVYADDYDTPLSDTADPDSDPAEDTDISCDDADSDRKVWRMKQMAEMRKWKWKGISKYELFSLEFERAWNFRKDDLKVDDALRERSNSLVHHARVFVLADRYGIERLMDLSLGKLHDELRVVDLTEKNTKSVLELLRYAFYNPVSEALRKMVTCYAVCVVEQLWEEEEFQDLVEDNGALSKALVGTLLRRLD</sequence>
<dbReference type="OrthoDB" id="9997739at2759"/>
<keyword evidence="3" id="KW-1185">Reference proteome</keyword>
<name>A0A9W8RSL0_9HYPO</name>
<proteinExistence type="predicted"/>